<protein>
    <submittedName>
        <fullName evidence="10">M10 family metallopeptidase C-terminal domain-containing protein</fullName>
    </submittedName>
</protein>
<name>A0A839IPZ7_9GAMM</name>
<dbReference type="GO" id="GO:0004222">
    <property type="term" value="F:metalloendopeptidase activity"/>
    <property type="evidence" value="ECO:0007669"/>
    <property type="project" value="InterPro"/>
</dbReference>
<dbReference type="InterPro" id="IPR001818">
    <property type="entry name" value="Pept_M10_metallopeptidase"/>
</dbReference>
<evidence type="ECO:0000313" key="10">
    <source>
        <dbReference type="EMBL" id="MBB1486744.1"/>
    </source>
</evidence>
<dbReference type="SMART" id="SM00235">
    <property type="entry name" value="ZnMc"/>
    <property type="match status" value="1"/>
</dbReference>
<evidence type="ECO:0000256" key="2">
    <source>
        <dbReference type="ARBA" id="ARBA00022525"/>
    </source>
</evidence>
<feature type="domain" description="Peptidase metallopeptidase" evidence="9">
    <location>
        <begin position="111"/>
        <end position="275"/>
    </location>
</feature>
<dbReference type="GO" id="GO:0006508">
    <property type="term" value="P:proteolysis"/>
    <property type="evidence" value="ECO:0007669"/>
    <property type="project" value="UniProtKB-KW"/>
</dbReference>
<keyword evidence="7" id="KW-0862">Zinc</keyword>
<accession>A0A839IPZ7</accession>
<dbReference type="InterPro" id="IPR006026">
    <property type="entry name" value="Peptidase_Metallo"/>
</dbReference>
<dbReference type="PANTHER" id="PTHR10201">
    <property type="entry name" value="MATRIX METALLOPROTEINASE"/>
    <property type="match status" value="1"/>
</dbReference>
<dbReference type="SUPFAM" id="SSF55486">
    <property type="entry name" value="Metalloproteases ('zincins'), catalytic domain"/>
    <property type="match status" value="1"/>
</dbReference>
<evidence type="ECO:0000256" key="5">
    <source>
        <dbReference type="ARBA" id="ARBA00022737"/>
    </source>
</evidence>
<dbReference type="EMBL" id="JACJFM010000009">
    <property type="protein sequence ID" value="MBB1486744.1"/>
    <property type="molecule type" value="Genomic_DNA"/>
</dbReference>
<dbReference type="GO" id="GO:0005509">
    <property type="term" value="F:calcium ion binding"/>
    <property type="evidence" value="ECO:0007669"/>
    <property type="project" value="InterPro"/>
</dbReference>
<dbReference type="InterPro" id="IPR011049">
    <property type="entry name" value="Serralysin-like_metalloprot_C"/>
</dbReference>
<reference evidence="10 11" key="1">
    <citation type="submission" date="2020-08" db="EMBL/GenBank/DDBJ databases">
        <title>Oceanospirillum sp. nov. isolated from marine sediment.</title>
        <authorList>
            <person name="Ji X."/>
        </authorList>
    </citation>
    <scope>NUCLEOTIDE SEQUENCE [LARGE SCALE GENOMIC DNA]</scope>
    <source>
        <strain evidence="10 11">D5</strain>
    </source>
</reference>
<keyword evidence="3" id="KW-0645">Protease</keyword>
<dbReference type="GO" id="GO:0008270">
    <property type="term" value="F:zinc ion binding"/>
    <property type="evidence" value="ECO:0007669"/>
    <property type="project" value="InterPro"/>
</dbReference>
<dbReference type="InterPro" id="IPR024079">
    <property type="entry name" value="MetalloPept_cat_dom_sf"/>
</dbReference>
<dbReference type="InterPro" id="IPR034033">
    <property type="entry name" value="Serralysin-like"/>
</dbReference>
<keyword evidence="11" id="KW-1185">Reference proteome</keyword>
<dbReference type="Proteomes" id="UP000565262">
    <property type="component" value="Unassembled WGS sequence"/>
</dbReference>
<comment type="caution">
    <text evidence="10">The sequence shown here is derived from an EMBL/GenBank/DDBJ whole genome shotgun (WGS) entry which is preliminary data.</text>
</comment>
<evidence type="ECO:0000256" key="3">
    <source>
        <dbReference type="ARBA" id="ARBA00022670"/>
    </source>
</evidence>
<evidence type="ECO:0000256" key="6">
    <source>
        <dbReference type="ARBA" id="ARBA00022801"/>
    </source>
</evidence>
<dbReference type="SUPFAM" id="SSF51120">
    <property type="entry name" value="beta-Roll"/>
    <property type="match status" value="1"/>
</dbReference>
<evidence type="ECO:0000313" key="11">
    <source>
        <dbReference type="Proteomes" id="UP000565262"/>
    </source>
</evidence>
<dbReference type="GO" id="GO:0005615">
    <property type="term" value="C:extracellular space"/>
    <property type="evidence" value="ECO:0007669"/>
    <property type="project" value="InterPro"/>
</dbReference>
<dbReference type="Pfam" id="PF00413">
    <property type="entry name" value="Peptidase_M10"/>
    <property type="match status" value="1"/>
</dbReference>
<gene>
    <name evidence="10" type="ORF">H4O21_08995</name>
</gene>
<dbReference type="PANTHER" id="PTHR10201:SF323">
    <property type="entry name" value="MATRIX METALLOPROTEINASE-21"/>
    <property type="match status" value="1"/>
</dbReference>
<evidence type="ECO:0000259" key="9">
    <source>
        <dbReference type="SMART" id="SM00235"/>
    </source>
</evidence>
<evidence type="ECO:0000256" key="1">
    <source>
        <dbReference type="ARBA" id="ARBA00004613"/>
    </source>
</evidence>
<dbReference type="Pfam" id="PF08548">
    <property type="entry name" value="Peptidase_M10_C"/>
    <property type="match status" value="1"/>
</dbReference>
<dbReference type="Gene3D" id="2.150.10.10">
    <property type="entry name" value="Serralysin-like metalloprotease, C-terminal"/>
    <property type="match status" value="1"/>
</dbReference>
<dbReference type="AlphaFoldDB" id="A0A839IPZ7"/>
<keyword evidence="5" id="KW-0677">Repeat</keyword>
<comment type="subcellular location">
    <subcellularLocation>
        <location evidence="1">Secreted</location>
    </subcellularLocation>
</comment>
<dbReference type="Gene3D" id="3.40.390.10">
    <property type="entry name" value="Collagenase (Catalytic Domain)"/>
    <property type="match status" value="1"/>
</dbReference>
<evidence type="ECO:0000256" key="7">
    <source>
        <dbReference type="ARBA" id="ARBA00022833"/>
    </source>
</evidence>
<dbReference type="CDD" id="cd04277">
    <property type="entry name" value="ZnMc_serralysin_like"/>
    <property type="match status" value="1"/>
</dbReference>
<dbReference type="RefSeq" id="WP_182808529.1">
    <property type="nucleotide sequence ID" value="NZ_JACJFM010000009.1"/>
</dbReference>
<dbReference type="InterPro" id="IPR013858">
    <property type="entry name" value="Peptidase_M10B_C"/>
</dbReference>
<keyword evidence="6" id="KW-0378">Hydrolase</keyword>
<keyword evidence="2" id="KW-0964">Secreted</keyword>
<evidence type="ECO:0000256" key="4">
    <source>
        <dbReference type="ARBA" id="ARBA00022723"/>
    </source>
</evidence>
<evidence type="ECO:0000256" key="8">
    <source>
        <dbReference type="ARBA" id="ARBA00023049"/>
    </source>
</evidence>
<organism evidence="10 11">
    <name type="scientific">Oceanospirillum sediminis</name>
    <dbReference type="NCBI Taxonomy" id="2760088"/>
    <lineage>
        <taxon>Bacteria</taxon>
        <taxon>Pseudomonadati</taxon>
        <taxon>Pseudomonadota</taxon>
        <taxon>Gammaproteobacteria</taxon>
        <taxon>Oceanospirillales</taxon>
        <taxon>Oceanospirillaceae</taxon>
        <taxon>Oceanospirillum</taxon>
    </lineage>
</organism>
<keyword evidence="8" id="KW-0482">Metalloprotease</keyword>
<dbReference type="GO" id="GO:0031012">
    <property type="term" value="C:extracellular matrix"/>
    <property type="evidence" value="ECO:0007669"/>
    <property type="project" value="InterPro"/>
</dbReference>
<sequence length="505" mass="54048">MSTAEHLAQLGVTIEQARDFIISNVSQPSVIYNISVQNNITAQMLAEIYGGVTEGDVVAFFNISGLDGSALTEDSGNTGGDNLLATAQSRSVTDSDYGSLPTTGDSPAVESGSYWESTNLTYSFNNAEPADYADEGLTGFIAFPEAAKVPTRASFEDIETFSNLKFTEVADEGDIRLNAVQQEGNTDGYAYFPDGTSLGGDVFLNNAYTTTDQYQAGSSNYFTVVHELGHALGLEHTFEGDASLPADIENVTHSVMSYTDHQTHTLSFIIEDGSIYSNYVDNHYNTDYAYYDVIGLQAAYGANTSHNTGNNTYTVNFDSTSHDVIWDAGGTDTIDASSATGESHIDLRAEHFSSIDIRDAITQAADTITEMGITDSNYITFIQEQYQDMASTGILFTGEKNLAISKGVWIENVISGAANDQIQDNAVDNIITTGAGDDVISLTEGGFDTVNAGSGNDRVSFDVSSDSVQTEQQSDGSYLVVGSDFAAQLTGVETLEFTDTFMTLA</sequence>
<keyword evidence="4" id="KW-0479">Metal-binding</keyword>
<proteinExistence type="predicted"/>